<evidence type="ECO:0000313" key="2">
    <source>
        <dbReference type="Proteomes" id="UP001597180"/>
    </source>
</evidence>
<protein>
    <submittedName>
        <fullName evidence="1">Uncharacterized protein</fullName>
    </submittedName>
</protein>
<name>A0ABW3UGM1_9BACL</name>
<evidence type="ECO:0000313" key="1">
    <source>
        <dbReference type="EMBL" id="MFD1219474.1"/>
    </source>
</evidence>
<reference evidence="2" key="1">
    <citation type="journal article" date="2019" name="Int. J. Syst. Evol. Microbiol.">
        <title>The Global Catalogue of Microorganisms (GCM) 10K type strain sequencing project: providing services to taxonomists for standard genome sequencing and annotation.</title>
        <authorList>
            <consortium name="The Broad Institute Genomics Platform"/>
            <consortium name="The Broad Institute Genome Sequencing Center for Infectious Disease"/>
            <person name="Wu L."/>
            <person name="Ma J."/>
        </authorList>
    </citation>
    <scope>NUCLEOTIDE SEQUENCE [LARGE SCALE GENOMIC DNA]</scope>
    <source>
        <strain evidence="2">CCUG 53270</strain>
    </source>
</reference>
<dbReference type="EMBL" id="JBHTLU010000012">
    <property type="protein sequence ID" value="MFD1219474.1"/>
    <property type="molecule type" value="Genomic_DNA"/>
</dbReference>
<accession>A0ABW3UGM1</accession>
<proteinExistence type="predicted"/>
<sequence>MGQLTISSINKAHTKEFNVQEKVFLKNGDHILIQKKFKRTSIQRLILDYQDILDQLRKKEITMEVVKDITFIYYMLLLRHFTNLSNIPSDIEKMVIVCEKLIDLDLLDEIMGHFLETELEKVQNMIKQVSDNSHLISDQMREIFSHAIIQETVYGEEVEL</sequence>
<comment type="caution">
    <text evidence="1">The sequence shown here is derived from an EMBL/GenBank/DDBJ whole genome shotgun (WGS) entry which is preliminary data.</text>
</comment>
<keyword evidence="2" id="KW-1185">Reference proteome</keyword>
<gene>
    <name evidence="1" type="ORF">ACFQ4B_05050</name>
</gene>
<dbReference type="Proteomes" id="UP001597180">
    <property type="component" value="Unassembled WGS sequence"/>
</dbReference>
<organism evidence="1 2">
    <name type="scientific">Paenibacillus vulneris</name>
    <dbReference type="NCBI Taxonomy" id="1133364"/>
    <lineage>
        <taxon>Bacteria</taxon>
        <taxon>Bacillati</taxon>
        <taxon>Bacillota</taxon>
        <taxon>Bacilli</taxon>
        <taxon>Bacillales</taxon>
        <taxon>Paenibacillaceae</taxon>
        <taxon>Paenibacillus</taxon>
    </lineage>
</organism>
<dbReference type="RefSeq" id="WP_345595184.1">
    <property type="nucleotide sequence ID" value="NZ_BAABJG010000055.1"/>
</dbReference>